<feature type="transmembrane region" description="Helical" evidence="2">
    <location>
        <begin position="402"/>
        <end position="422"/>
    </location>
</feature>
<evidence type="ECO:0000256" key="2">
    <source>
        <dbReference type="SAM" id="Phobius"/>
    </source>
</evidence>
<feature type="compositionally biased region" description="Polar residues" evidence="1">
    <location>
        <begin position="221"/>
        <end position="230"/>
    </location>
</feature>
<feature type="region of interest" description="Disordered" evidence="1">
    <location>
        <begin position="435"/>
        <end position="499"/>
    </location>
</feature>
<protein>
    <recommendedName>
        <fullName evidence="3">Brl1/Brr6 domain-containing protein</fullName>
    </recommendedName>
</protein>
<dbReference type="GO" id="GO:0055088">
    <property type="term" value="P:lipid homeostasis"/>
    <property type="evidence" value="ECO:0007669"/>
    <property type="project" value="InterPro"/>
</dbReference>
<name>A0A9W8CIW4_9FUNG</name>
<evidence type="ECO:0000256" key="1">
    <source>
        <dbReference type="SAM" id="MobiDB-lite"/>
    </source>
</evidence>
<feature type="transmembrane region" description="Helical" evidence="2">
    <location>
        <begin position="293"/>
        <end position="315"/>
    </location>
</feature>
<feature type="compositionally biased region" description="Polar residues" evidence="1">
    <location>
        <begin position="1"/>
        <end position="10"/>
    </location>
</feature>
<feature type="compositionally biased region" description="Polar residues" evidence="1">
    <location>
        <begin position="23"/>
        <end position="34"/>
    </location>
</feature>
<comment type="caution">
    <text evidence="4">The sequence shown here is derived from an EMBL/GenBank/DDBJ whole genome shotgun (WGS) entry which is preliminary data.</text>
</comment>
<feature type="compositionally biased region" description="Basic residues" evidence="1">
    <location>
        <begin position="233"/>
        <end position="249"/>
    </location>
</feature>
<dbReference type="GO" id="GO:0031965">
    <property type="term" value="C:nuclear membrane"/>
    <property type="evidence" value="ECO:0007669"/>
    <property type="project" value="InterPro"/>
</dbReference>
<dbReference type="SMART" id="SM01042">
    <property type="entry name" value="Brr6_like_C_C"/>
    <property type="match status" value="1"/>
</dbReference>
<gene>
    <name evidence="4" type="ORF">LPJ64_002675</name>
</gene>
<evidence type="ECO:0000313" key="4">
    <source>
        <dbReference type="EMBL" id="KAJ1645782.1"/>
    </source>
</evidence>
<accession>A0A9W8CIW4</accession>
<sequence length="499" mass="55409">MLYISDSDSSTDCRRPFKRQRSHQTVQSQETQPISVNSTSLSSMASSVLLIRPSTTNQAIEYATNNSSGWSSLLDMSSAISLLSSYTPQKKQPSYALNPIDDVDDIDDIDDRRRMLSSEESKHLQQKSATGSSAFGLGNTPFTFNMPISAADSTPTKARAAEPMAVDSRPISPNAVRKIRMRRRKMGLRESFAKLFGLLQQQNTEDQNGDGWTTDDENTTDKPTTPSMSSPRKAARQGRRVGRQARQRRRDGEWSSARGVDRVLALMGSKVDEPTVVERLQMHRDLPYVISGYLQLGFNVFMVGTVLVIIINVLLTIQRDINAKVQEYSGVVSQEILSCAKQYADNRCDPSMRVPAMEPYCNAWETCMQQDPKKVGRAKVSAETLAGIVNGFIEPLSFKTMVFFLLLFFGTLVASNFAFGAYRHSRVHQQVVRLEGGEQDQDRDRVHYGRGRSASNASSDSAYRRHRRQSSNASAAGAGHSGNRSLVLAGTSSNSRKRH</sequence>
<reference evidence="4" key="1">
    <citation type="submission" date="2022-07" db="EMBL/GenBank/DDBJ databases">
        <title>Phylogenomic reconstructions and comparative analyses of Kickxellomycotina fungi.</title>
        <authorList>
            <person name="Reynolds N.K."/>
            <person name="Stajich J.E."/>
            <person name="Barry K."/>
            <person name="Grigoriev I.V."/>
            <person name="Crous P."/>
            <person name="Smith M.E."/>
        </authorList>
    </citation>
    <scope>NUCLEOTIDE SEQUENCE</scope>
    <source>
        <strain evidence="4">NBRC 105413</strain>
    </source>
</reference>
<feature type="domain" description="Brl1/Brr6" evidence="3">
    <location>
        <begin position="290"/>
        <end position="423"/>
    </location>
</feature>
<keyword evidence="2" id="KW-0472">Membrane</keyword>
<keyword evidence="2" id="KW-1133">Transmembrane helix</keyword>
<dbReference type="AlphaFoldDB" id="A0A9W8CIW4"/>
<feature type="compositionally biased region" description="Polar residues" evidence="1">
    <location>
        <begin position="490"/>
        <end position="499"/>
    </location>
</feature>
<feature type="compositionally biased region" description="Low complexity" evidence="1">
    <location>
        <begin position="470"/>
        <end position="483"/>
    </location>
</feature>
<dbReference type="GO" id="GO:0006998">
    <property type="term" value="P:nuclear envelope organization"/>
    <property type="evidence" value="ECO:0007669"/>
    <property type="project" value="InterPro"/>
</dbReference>
<feature type="region of interest" description="Disordered" evidence="1">
    <location>
        <begin position="203"/>
        <end position="254"/>
    </location>
</feature>
<organism evidence="4 5">
    <name type="scientific">Coemansia asiatica</name>
    <dbReference type="NCBI Taxonomy" id="1052880"/>
    <lineage>
        <taxon>Eukaryota</taxon>
        <taxon>Fungi</taxon>
        <taxon>Fungi incertae sedis</taxon>
        <taxon>Zoopagomycota</taxon>
        <taxon>Kickxellomycotina</taxon>
        <taxon>Kickxellomycetes</taxon>
        <taxon>Kickxellales</taxon>
        <taxon>Kickxellaceae</taxon>
        <taxon>Coemansia</taxon>
    </lineage>
</organism>
<dbReference type="Proteomes" id="UP001145021">
    <property type="component" value="Unassembled WGS sequence"/>
</dbReference>
<feature type="region of interest" description="Disordered" evidence="1">
    <location>
        <begin position="116"/>
        <end position="135"/>
    </location>
</feature>
<dbReference type="InterPro" id="IPR018767">
    <property type="entry name" value="Brl1/Brr6_dom"/>
</dbReference>
<evidence type="ECO:0000259" key="3">
    <source>
        <dbReference type="SMART" id="SM01042"/>
    </source>
</evidence>
<evidence type="ECO:0000313" key="5">
    <source>
        <dbReference type="Proteomes" id="UP001145021"/>
    </source>
</evidence>
<dbReference type="Pfam" id="PF10104">
    <property type="entry name" value="Brr6_like_C_C"/>
    <property type="match status" value="1"/>
</dbReference>
<keyword evidence="2" id="KW-0812">Transmembrane</keyword>
<dbReference type="InterPro" id="IPR040202">
    <property type="entry name" value="Brl1/Brr6"/>
</dbReference>
<dbReference type="PANTHER" id="PTHR28136">
    <property type="entry name" value="NUCLEUS EXPORT PROTEIN BRR6"/>
    <property type="match status" value="1"/>
</dbReference>
<proteinExistence type="predicted"/>
<keyword evidence="5" id="KW-1185">Reference proteome</keyword>
<dbReference type="PANTHER" id="PTHR28136:SF1">
    <property type="entry name" value="NUCLEUS EXPORT PROTEIN BRL1"/>
    <property type="match status" value="1"/>
</dbReference>
<feature type="region of interest" description="Disordered" evidence="1">
    <location>
        <begin position="1"/>
        <end position="36"/>
    </location>
</feature>
<dbReference type="EMBL" id="JANBOH010000089">
    <property type="protein sequence ID" value="KAJ1645782.1"/>
    <property type="molecule type" value="Genomic_DNA"/>
</dbReference>